<dbReference type="Proteomes" id="UP000029443">
    <property type="component" value="Unassembled WGS sequence"/>
</dbReference>
<comment type="similarity">
    <text evidence="2">Belongs to the GSP N family.</text>
</comment>
<keyword evidence="4" id="KW-0813">Transport</keyword>
<keyword evidence="6" id="KW-0997">Cell inner membrane</keyword>
<evidence type="ECO:0000256" key="5">
    <source>
        <dbReference type="ARBA" id="ARBA00022475"/>
    </source>
</evidence>
<dbReference type="InterPro" id="IPR022792">
    <property type="entry name" value="T2SS_protein-GspN"/>
</dbReference>
<evidence type="ECO:0000313" key="12">
    <source>
        <dbReference type="Proteomes" id="UP000029443"/>
    </source>
</evidence>
<evidence type="ECO:0000256" key="7">
    <source>
        <dbReference type="ARBA" id="ARBA00022692"/>
    </source>
</evidence>
<evidence type="ECO:0000256" key="10">
    <source>
        <dbReference type="ARBA" id="ARBA00030772"/>
    </source>
</evidence>
<accession>A0ABR4W9Q2</accession>
<evidence type="ECO:0000256" key="6">
    <source>
        <dbReference type="ARBA" id="ARBA00022519"/>
    </source>
</evidence>
<keyword evidence="5" id="KW-1003">Cell membrane</keyword>
<comment type="caution">
    <text evidence="11">The sequence shown here is derived from an EMBL/GenBank/DDBJ whole genome shotgun (WGS) entry which is preliminary data.</text>
</comment>
<comment type="subcellular location">
    <subcellularLocation>
        <location evidence="1">Cell inner membrane</location>
    </subcellularLocation>
</comment>
<evidence type="ECO:0000256" key="4">
    <source>
        <dbReference type="ARBA" id="ARBA00022448"/>
    </source>
</evidence>
<keyword evidence="9" id="KW-0472">Membrane</keyword>
<keyword evidence="7" id="KW-0812">Transmembrane</keyword>
<protein>
    <recommendedName>
        <fullName evidence="3">Type II secretion system protein N</fullName>
    </recommendedName>
    <alternativeName>
        <fullName evidence="10">General secretion pathway protein N</fullName>
    </alternativeName>
</protein>
<keyword evidence="12" id="KW-1185">Reference proteome</keyword>
<organism evidence="11 12">
    <name type="scientific">Alcanivorax jadensis T9</name>
    <dbReference type="NCBI Taxonomy" id="1177181"/>
    <lineage>
        <taxon>Bacteria</taxon>
        <taxon>Pseudomonadati</taxon>
        <taxon>Pseudomonadota</taxon>
        <taxon>Gammaproteobacteria</taxon>
        <taxon>Oceanospirillales</taxon>
        <taxon>Alcanivoracaceae</taxon>
        <taxon>Alcanivorax</taxon>
    </lineage>
</organism>
<sequence length="242" mass="26325">MPRTLTLALVFIASLLVFLIVSMPAAVVVERVPAVRLGGAALTLSEPRGRWWQGQARWRWKQLQGSLDWTLDWHGLVPGAQLALRSDQGQQANLSGWVGADWGDWQVEQARLSLPVALVAEHVPQGGADGRVDAVLMALQIADDTIQQLQGTLDYSGGRVTWGNNGSALVPELQGRLSMEGPVPTLRVADPEGERLLQARISDGRFHLEVMRAWPLLLGVSQGGSPDDVVFQMSQPFSLTRG</sequence>
<evidence type="ECO:0000256" key="3">
    <source>
        <dbReference type="ARBA" id="ARBA00021563"/>
    </source>
</evidence>
<gene>
    <name evidence="11" type="ORF">T9A_02948</name>
</gene>
<reference evidence="11 12" key="1">
    <citation type="submission" date="2012-09" db="EMBL/GenBank/DDBJ databases">
        <title>Genome Sequence of alkane-degrading Bacterium Alcanivorax jadensis T9.</title>
        <authorList>
            <person name="Lai Q."/>
            <person name="Shao Z."/>
        </authorList>
    </citation>
    <scope>NUCLEOTIDE SEQUENCE [LARGE SCALE GENOMIC DNA]</scope>
    <source>
        <strain evidence="11 12">T9</strain>
    </source>
</reference>
<evidence type="ECO:0000256" key="9">
    <source>
        <dbReference type="ARBA" id="ARBA00023136"/>
    </source>
</evidence>
<proteinExistence type="inferred from homology"/>
<dbReference type="Pfam" id="PF01203">
    <property type="entry name" value="T2SSN"/>
    <property type="match status" value="1"/>
</dbReference>
<dbReference type="RefSeq" id="WP_035249974.1">
    <property type="nucleotide sequence ID" value="NZ_ARXU01000015.1"/>
</dbReference>
<name>A0ABR4W9Q2_9GAMM</name>
<evidence type="ECO:0000256" key="2">
    <source>
        <dbReference type="ARBA" id="ARBA00007208"/>
    </source>
</evidence>
<evidence type="ECO:0000256" key="1">
    <source>
        <dbReference type="ARBA" id="ARBA00004533"/>
    </source>
</evidence>
<evidence type="ECO:0000313" key="11">
    <source>
        <dbReference type="EMBL" id="KGD59992.1"/>
    </source>
</evidence>
<dbReference type="EMBL" id="ARXU01000015">
    <property type="protein sequence ID" value="KGD59992.1"/>
    <property type="molecule type" value="Genomic_DNA"/>
</dbReference>
<evidence type="ECO:0000256" key="8">
    <source>
        <dbReference type="ARBA" id="ARBA00022927"/>
    </source>
</evidence>
<keyword evidence="8" id="KW-0653">Protein transport</keyword>